<dbReference type="Proteomes" id="UP000181790">
    <property type="component" value="Unassembled WGS sequence"/>
</dbReference>
<dbReference type="InterPro" id="IPR011990">
    <property type="entry name" value="TPR-like_helical_dom_sf"/>
</dbReference>
<keyword evidence="2" id="KW-1185">Reference proteome</keyword>
<dbReference type="Pfam" id="PF12771">
    <property type="entry name" value="SusD-like_2"/>
    <property type="match status" value="1"/>
</dbReference>
<reference evidence="1 2" key="1">
    <citation type="submission" date="2016-10" db="EMBL/GenBank/DDBJ databases">
        <title>Arsenicibacter rosenii gen. nov., sp. nov., an efficient arsenic-methylating bacterium isolated from an arsenic-contaminated paddy soil.</title>
        <authorList>
            <person name="Huang K."/>
        </authorList>
    </citation>
    <scope>NUCLEOTIDE SEQUENCE [LARGE SCALE GENOMIC DNA]</scope>
    <source>
        <strain evidence="1 2">SM-1</strain>
    </source>
</reference>
<dbReference type="EMBL" id="MORL01000100">
    <property type="protein sequence ID" value="OIN55502.1"/>
    <property type="molecule type" value="Genomic_DNA"/>
</dbReference>
<dbReference type="SUPFAM" id="SSF48452">
    <property type="entry name" value="TPR-like"/>
    <property type="match status" value="1"/>
</dbReference>
<organism evidence="1 2">
    <name type="scientific">Arsenicibacter rosenii</name>
    <dbReference type="NCBI Taxonomy" id="1750698"/>
    <lineage>
        <taxon>Bacteria</taxon>
        <taxon>Pseudomonadati</taxon>
        <taxon>Bacteroidota</taxon>
        <taxon>Cytophagia</taxon>
        <taxon>Cytophagales</taxon>
        <taxon>Spirosomataceae</taxon>
        <taxon>Arsenicibacter</taxon>
    </lineage>
</organism>
<dbReference type="InterPro" id="IPR041662">
    <property type="entry name" value="SusD-like_2"/>
</dbReference>
<evidence type="ECO:0000313" key="2">
    <source>
        <dbReference type="Proteomes" id="UP000181790"/>
    </source>
</evidence>
<evidence type="ECO:0008006" key="3">
    <source>
        <dbReference type="Google" id="ProtNLM"/>
    </source>
</evidence>
<evidence type="ECO:0000313" key="1">
    <source>
        <dbReference type="EMBL" id="OIN55502.1"/>
    </source>
</evidence>
<gene>
    <name evidence="1" type="ORF">BLX24_29970</name>
</gene>
<sequence length="497" mass="55845">MLTLGSCSTFDEINSNPDAAVKATAPMLATNLILNITDNTISSGKSFLSPHFLDKSVIYTEFAEDLQYNYLGRTSFDGIPVLTNIEKMILFSPPDAYKNAYTALGKFIKSWKYFDLTMRVGDVPYSDALKGESNVVAPKYDTQKQVIAGILNDLDEADKLFAAGTKFDGDPIYGGDVTKWRKMVNTFELYVLLNLYKKTGETDLKVVDRFKEIVASRPIFQSNADNFQLVYSDKAGQRYPFYKLGNPSVIYPMMSEVVVGKLKTLEDRRLFYYANPSPVAVAAGKAINDWTAYKGTDPSMIYSSITTIFGTKDYSPLNSRYTELPNSEPVWLMSYSQLKFMLAEATVRGWITGTTASTYYADGIKAAMQFTAANTPDNALYHHNMKITDDYINTYIASDKVKLTGTTEQQIEQILTQNYLGAFLQAPYMMFFENRRTGYPAFPVNPASNSNVPANKMPVRWLYPQKELDYNSTNVKEAISAQFGGNDDVNQQIWILK</sequence>
<dbReference type="AlphaFoldDB" id="A0A1S2VA05"/>
<dbReference type="Gene3D" id="1.25.40.390">
    <property type="match status" value="1"/>
</dbReference>
<name>A0A1S2VA05_9BACT</name>
<protein>
    <recommendedName>
        <fullName evidence="3">SusD/RagB family nutrient-binding outer membrane lipoprotein</fullName>
    </recommendedName>
</protein>
<dbReference type="OrthoDB" id="622163at2"/>
<accession>A0A1S2VA05</accession>
<comment type="caution">
    <text evidence="1">The sequence shown here is derived from an EMBL/GenBank/DDBJ whole genome shotgun (WGS) entry which is preliminary data.</text>
</comment>
<proteinExistence type="predicted"/>